<comment type="caution">
    <text evidence="2">The sequence shown here is derived from an EMBL/GenBank/DDBJ whole genome shotgun (WGS) entry which is preliminary data.</text>
</comment>
<dbReference type="Pfam" id="PF13174">
    <property type="entry name" value="TPR_6"/>
    <property type="match status" value="1"/>
</dbReference>
<feature type="signal peptide" evidence="1">
    <location>
        <begin position="1"/>
        <end position="23"/>
    </location>
</feature>
<reference evidence="2" key="1">
    <citation type="journal article" date="2020" name="mSystems">
        <title>Genome- and Community-Level Interaction Insights into Carbon Utilization and Element Cycling Functions of Hydrothermarchaeota in Hydrothermal Sediment.</title>
        <authorList>
            <person name="Zhou Z."/>
            <person name="Liu Y."/>
            <person name="Xu W."/>
            <person name="Pan J."/>
            <person name="Luo Z.H."/>
            <person name="Li M."/>
        </authorList>
    </citation>
    <scope>NUCLEOTIDE SEQUENCE [LARGE SCALE GENOMIC DNA]</scope>
    <source>
        <strain evidence="2">SpSt-265</strain>
        <strain evidence="3">SpSt-465</strain>
    </source>
</reference>
<dbReference type="InterPro" id="IPR011990">
    <property type="entry name" value="TPR-like_helical_dom_sf"/>
</dbReference>
<dbReference type="InterPro" id="IPR019734">
    <property type="entry name" value="TPR_rpt"/>
</dbReference>
<name>A0A7C1SKE4_UNCW3</name>
<feature type="chain" id="PRO_5039870585" evidence="1">
    <location>
        <begin position="24"/>
        <end position="392"/>
    </location>
</feature>
<evidence type="ECO:0000313" key="2">
    <source>
        <dbReference type="EMBL" id="HEA87605.1"/>
    </source>
</evidence>
<sequence>MHRFRFWLLVPVCGLLVCGPPQATVKPEAPARYFTNLVYAPAVERYRKTVEEKFKAQDLSYILSLLSYGITSFYNLDLEQARKAFFAAYKVDAGDRPEAAKVYDWLVVDSRTVYKLRKRERELVHFYLGLCYLMQDNPEEALVEFKKLRQYDQDASKLPVVNFYLGLIYEKLGKPDDARIEYQGLAQMADTGTVIFNLAQELLAGVADPAGPDSGKAELIVQIDHQTAGSIGRTEVWLESLGVIATLPELMDSFPVRLSGAEATRKAAQEAGAKAARLALRVLGGLLLEKALPGYGEELAEDIADITLGKEEENRDTRAWGYAPLNFSFARLKIPANTCRVRLRFYDRSGTLTGYCDYPLATGGRAGFCDRHEGRYRTWFIIAGLAEEFYGY</sequence>
<dbReference type="EMBL" id="DSTU01000001">
    <property type="protein sequence ID" value="HFJ53092.1"/>
    <property type="molecule type" value="Genomic_DNA"/>
</dbReference>
<dbReference type="AlphaFoldDB" id="A0A7C1SKE4"/>
<proteinExistence type="predicted"/>
<evidence type="ECO:0000313" key="3">
    <source>
        <dbReference type="EMBL" id="HFJ53092.1"/>
    </source>
</evidence>
<keyword evidence="1" id="KW-0732">Signal</keyword>
<gene>
    <name evidence="2" type="ORF">ENP94_06315</name>
    <name evidence="3" type="ORF">ENS16_00140</name>
</gene>
<dbReference type="Gene3D" id="1.25.40.10">
    <property type="entry name" value="Tetratricopeptide repeat domain"/>
    <property type="match status" value="1"/>
</dbReference>
<dbReference type="SUPFAM" id="SSF48452">
    <property type="entry name" value="TPR-like"/>
    <property type="match status" value="1"/>
</dbReference>
<evidence type="ECO:0000256" key="1">
    <source>
        <dbReference type="SAM" id="SignalP"/>
    </source>
</evidence>
<dbReference type="EMBL" id="DSLG01000007">
    <property type="protein sequence ID" value="HEA87605.1"/>
    <property type="molecule type" value="Genomic_DNA"/>
</dbReference>
<organism evidence="2">
    <name type="scientific">candidate division WOR-3 bacterium</name>
    <dbReference type="NCBI Taxonomy" id="2052148"/>
    <lineage>
        <taxon>Bacteria</taxon>
        <taxon>Bacteria division WOR-3</taxon>
    </lineage>
</organism>
<accession>A0A7C1SKE4</accession>
<protein>
    <submittedName>
        <fullName evidence="2">Tetratricopeptide repeat protein</fullName>
    </submittedName>
</protein>